<reference evidence="1 2" key="1">
    <citation type="journal article" date="2013" name="Appl. Environ. Microbiol.">
        <title>The Carbohydrate Metabolism Signature of Lactococcus lactis Strain A12 Reveals Its Sourdough Ecosystem Origin.</title>
        <authorList>
            <person name="Passerini D."/>
            <person name="Coddeville M."/>
            <person name="Le Bourgeois P."/>
            <person name="Loubiere P."/>
            <person name="Ritzenthaler P."/>
            <person name="Fontagne-Faucher C."/>
            <person name="Daveran-Mingot M.L."/>
            <person name="Cocaign-Bousquet M."/>
        </authorList>
    </citation>
    <scope>NUCLEOTIDE SEQUENCE [LARGE SCALE GENOMIC DNA]</scope>
    <source>
        <strain evidence="1 2">A12</strain>
    </source>
</reference>
<evidence type="ECO:0000313" key="2">
    <source>
        <dbReference type="Proteomes" id="UP000015361"/>
    </source>
</evidence>
<proteinExistence type="predicted"/>
<evidence type="ECO:0000313" key="1">
    <source>
        <dbReference type="EMBL" id="CDG04843.1"/>
    </source>
</evidence>
<accession>S6EZM5</accession>
<name>S6EZM5_LACLL</name>
<dbReference type="Proteomes" id="UP000015361">
    <property type="component" value="Unassembled WGS sequence"/>
</dbReference>
<gene>
    <name evidence="1" type="ORF">O9U_02010</name>
</gene>
<sequence>MNANIVFGT</sequence>
<organism evidence="1 2">
    <name type="scientific">Lactococcus lactis subsp. lactis A12</name>
    <dbReference type="NCBI Taxonomy" id="1137134"/>
    <lineage>
        <taxon>Bacteria</taxon>
        <taxon>Bacillati</taxon>
        <taxon>Bacillota</taxon>
        <taxon>Bacilli</taxon>
        <taxon>Lactobacillales</taxon>
        <taxon>Streptococcaceae</taxon>
        <taxon>Lactococcus</taxon>
    </lineage>
</organism>
<dbReference type="EMBL" id="CBLU010000013">
    <property type="protein sequence ID" value="CDG04843.1"/>
    <property type="molecule type" value="Genomic_DNA"/>
</dbReference>
<protein>
    <submittedName>
        <fullName evidence="1">Uncharacterized protein</fullName>
    </submittedName>
</protein>
<comment type="caution">
    <text evidence="1">The sequence shown here is derived from an EMBL/GenBank/DDBJ whole genome shotgun (WGS) entry which is preliminary data.</text>
</comment>